<organism evidence="2 3">
    <name type="scientific">Hymenobacter lapidiphilus</name>
    <dbReference type="NCBI Taxonomy" id="2608003"/>
    <lineage>
        <taxon>Bacteria</taxon>
        <taxon>Pseudomonadati</taxon>
        <taxon>Bacteroidota</taxon>
        <taxon>Cytophagia</taxon>
        <taxon>Cytophagales</taxon>
        <taxon>Hymenobacteraceae</taxon>
        <taxon>Hymenobacter</taxon>
    </lineage>
</organism>
<keyword evidence="1" id="KW-1133">Transmembrane helix</keyword>
<feature type="transmembrane region" description="Helical" evidence="1">
    <location>
        <begin position="78"/>
        <end position="100"/>
    </location>
</feature>
<feature type="transmembrane region" description="Helical" evidence="1">
    <location>
        <begin position="112"/>
        <end position="130"/>
    </location>
</feature>
<reference evidence="2 3" key="1">
    <citation type="submission" date="2020-05" db="EMBL/GenBank/DDBJ databases">
        <title>Hymenobacter terrestris sp. nov. and Hymenobacter lapidiphilus sp. nov., isolated from regoliths in Antarctica.</title>
        <authorList>
            <person name="Sedlacek I."/>
            <person name="Pantucek R."/>
            <person name="Zeman M."/>
            <person name="Holochova P."/>
            <person name="Kralova S."/>
            <person name="Stankova E."/>
            <person name="Sedo O."/>
            <person name="Micenkova L."/>
            <person name="Svec P."/>
            <person name="Gupta V."/>
            <person name="Sood U."/>
            <person name="Korpole U.S."/>
            <person name="Lal R."/>
        </authorList>
    </citation>
    <scope>NUCLEOTIDE SEQUENCE [LARGE SCALE GENOMIC DNA]</scope>
    <source>
        <strain evidence="2 3">P5342</strain>
    </source>
</reference>
<proteinExistence type="predicted"/>
<evidence type="ECO:0000313" key="2">
    <source>
        <dbReference type="EMBL" id="NVO30560.1"/>
    </source>
</evidence>
<comment type="caution">
    <text evidence="2">The sequence shown here is derived from an EMBL/GenBank/DDBJ whole genome shotgun (WGS) entry which is preliminary data.</text>
</comment>
<evidence type="ECO:0000313" key="3">
    <source>
        <dbReference type="Proteomes" id="UP000565521"/>
    </source>
</evidence>
<sequence>MRYRTASASSYAWPVRVVLSIYSACFLIGTYTHAAGILRRGLLASPVPVGIGVFWDALTLLDPLAAVLVWWRPRLGLPLAVAIMAVDVSVNSYVYVAGYFGPPVAGLVPLSLLEQALFGLFVFITAPGVYRQVARPISGGT</sequence>
<protein>
    <submittedName>
        <fullName evidence="2">Uncharacterized protein</fullName>
    </submittedName>
</protein>
<dbReference type="RefSeq" id="WP_176907404.1">
    <property type="nucleotide sequence ID" value="NZ_JABKAU010000007.1"/>
</dbReference>
<keyword evidence="1" id="KW-0812">Transmembrane</keyword>
<dbReference type="AlphaFoldDB" id="A0A7Y7PMN9"/>
<dbReference type="EMBL" id="JABKAU010000007">
    <property type="protein sequence ID" value="NVO30560.1"/>
    <property type="molecule type" value="Genomic_DNA"/>
</dbReference>
<accession>A0A7Y7PMN9</accession>
<name>A0A7Y7PMN9_9BACT</name>
<dbReference type="Proteomes" id="UP000565521">
    <property type="component" value="Unassembled WGS sequence"/>
</dbReference>
<feature type="transmembrane region" description="Helical" evidence="1">
    <location>
        <begin position="51"/>
        <end position="71"/>
    </location>
</feature>
<gene>
    <name evidence="2" type="ORF">HW554_05040</name>
</gene>
<keyword evidence="1" id="KW-0472">Membrane</keyword>
<feature type="transmembrane region" description="Helical" evidence="1">
    <location>
        <begin position="12"/>
        <end position="31"/>
    </location>
</feature>
<keyword evidence="3" id="KW-1185">Reference proteome</keyword>
<evidence type="ECO:0000256" key="1">
    <source>
        <dbReference type="SAM" id="Phobius"/>
    </source>
</evidence>